<name>A0A6J5LPE3_9CAUD</name>
<organism evidence="1">
    <name type="scientific">uncultured Caudovirales phage</name>
    <dbReference type="NCBI Taxonomy" id="2100421"/>
    <lineage>
        <taxon>Viruses</taxon>
        <taxon>Duplodnaviria</taxon>
        <taxon>Heunggongvirae</taxon>
        <taxon>Uroviricota</taxon>
        <taxon>Caudoviricetes</taxon>
        <taxon>Peduoviridae</taxon>
        <taxon>Maltschvirus</taxon>
        <taxon>Maltschvirus maltsch</taxon>
    </lineage>
</organism>
<proteinExistence type="predicted"/>
<sequence length="101" mass="11981">MKKAIILMLRKAAYWVIQRYGFPPVLYPARRVVFTFTHDNLEDFRFNWLVDKAWAERMLVLAEQKKRWDECIITPTFIDTDDFTSTNGVTIKVSGYEVTDK</sequence>
<accession>A0A6J5LPE3</accession>
<evidence type="ECO:0000313" key="1">
    <source>
        <dbReference type="EMBL" id="CAB4134970.1"/>
    </source>
</evidence>
<gene>
    <name evidence="1" type="ORF">UFOVP275_42</name>
</gene>
<reference evidence="1" key="1">
    <citation type="submission" date="2020-04" db="EMBL/GenBank/DDBJ databases">
        <authorList>
            <person name="Chiriac C."/>
            <person name="Salcher M."/>
            <person name="Ghai R."/>
            <person name="Kavagutti S V."/>
        </authorList>
    </citation>
    <scope>NUCLEOTIDE SEQUENCE</scope>
</reference>
<protein>
    <submittedName>
        <fullName evidence="1">Uncharacterized protein</fullName>
    </submittedName>
</protein>
<dbReference type="EMBL" id="LR796290">
    <property type="protein sequence ID" value="CAB4134970.1"/>
    <property type="molecule type" value="Genomic_DNA"/>
</dbReference>